<dbReference type="GO" id="GO:0008081">
    <property type="term" value="F:phosphoric diester hydrolase activity"/>
    <property type="evidence" value="ECO:0007669"/>
    <property type="project" value="InterPro"/>
</dbReference>
<dbReference type="Gene3D" id="3.20.20.190">
    <property type="entry name" value="Phosphatidylinositol (PI) phosphodiesterase"/>
    <property type="match status" value="1"/>
</dbReference>
<protein>
    <submittedName>
        <fullName evidence="3">Glycerophosphodiester phosphodiesterase</fullName>
    </submittedName>
</protein>
<feature type="transmembrane region" description="Helical" evidence="1">
    <location>
        <begin position="64"/>
        <end position="87"/>
    </location>
</feature>
<feature type="transmembrane region" description="Helical" evidence="1">
    <location>
        <begin position="121"/>
        <end position="149"/>
    </location>
</feature>
<feature type="transmembrane region" description="Helical" evidence="1">
    <location>
        <begin position="169"/>
        <end position="187"/>
    </location>
</feature>
<proteinExistence type="predicted"/>
<accession>A0A850LQ60</accession>
<evidence type="ECO:0000313" key="3">
    <source>
        <dbReference type="EMBL" id="NVK99375.1"/>
    </source>
</evidence>
<dbReference type="InterPro" id="IPR017946">
    <property type="entry name" value="PLC-like_Pdiesterase_TIM-brl"/>
</dbReference>
<keyword evidence="1" id="KW-0812">Transmembrane</keyword>
<comment type="caution">
    <text evidence="3">The sequence shown here is derived from an EMBL/GenBank/DDBJ whole genome shotgun (WGS) entry which is preliminary data.</text>
</comment>
<dbReference type="CDD" id="cd08579">
    <property type="entry name" value="GDPD_memb_like"/>
    <property type="match status" value="1"/>
</dbReference>
<keyword evidence="1" id="KW-0472">Membrane</keyword>
<dbReference type="RefSeq" id="WP_011046062.1">
    <property type="nucleotide sequence ID" value="NZ_CP076685.1"/>
</dbReference>
<dbReference type="Pfam" id="PF03009">
    <property type="entry name" value="GDPD"/>
    <property type="match status" value="1"/>
</dbReference>
<keyword evidence="1" id="KW-1133">Transmembrane helix</keyword>
<feature type="transmembrane region" description="Helical" evidence="1">
    <location>
        <begin position="20"/>
        <end position="44"/>
    </location>
</feature>
<feature type="transmembrane region" description="Helical" evidence="1">
    <location>
        <begin position="228"/>
        <end position="252"/>
    </location>
</feature>
<sequence>MSHFTHVRNAWSGSWSRRRVFVPLYAALRLLVLALIAPALAGLINLAVSLSDQSALTDQDIARFVLSPLGFAATLAVLSVLLVAEVLSFAVMAATLRSGASNVWHAGSAGLALVLRRLRPLLIFAALFVLRVLALAAPFVALAGLIAWWVLVDYDINYYLTFRPPSFRLAMAGIAVLVLVLAWLLMLRLSGWALSLHLVIFEGTRPAQAFAESTRRMGTRRGALKIELVLWLLTRLALAAALGALASAALALVPIPQEGALRRALVLVVLVMGLWSLAGLALAATALGALTKLLDRFYDGAAAAAPLSPSRPQGLRGRLIGAALLAALALGAGMWVSDGLLTQLTAKDEVSVIGHRGAAGARPENTMAAIVKAIEDGADWVEIDVQETADGEVVVMHDSDFMKLAGVPTKIWDATMQDLAEIDIGSWFSPDYAAERAPTLRAVLEAARGKSNVLIELKYYGHDVDLENRVIALVEEFGMQDQIATMSLKYPAVQKMRALRPDWRTGVLAATAVGDLAGLEGDFVAVSSASLRPSLLRAAHAAGKDVYVWTVNEPLLMSKMISMGVDGLITDEPAMAREVLAVRATLNPAERLLLWLTQELGWELNAKAYRDDSP</sequence>
<dbReference type="OMA" id="ISQETYF"/>
<dbReference type="EMBL" id="JABXIY010000067">
    <property type="protein sequence ID" value="NVK99375.1"/>
    <property type="molecule type" value="Genomic_DNA"/>
</dbReference>
<gene>
    <name evidence="3" type="ORF">HW564_20825</name>
</gene>
<dbReference type="PANTHER" id="PTHR46211:SF8">
    <property type="entry name" value="PHOSPHODIESTERASE"/>
    <property type="match status" value="1"/>
</dbReference>
<dbReference type="Proteomes" id="UP000565723">
    <property type="component" value="Unassembled WGS sequence"/>
</dbReference>
<reference evidence="3 4" key="1">
    <citation type="journal article" date="2020" name="Proc. Natl. Acad. Sci. U.S.A.">
        <title>Ecological drivers of bacterial community assembly in synthetic phycospheres.</title>
        <authorList>
            <person name="Fu H."/>
            <person name="Uchimiya M."/>
            <person name="Gore J."/>
            <person name="Moran M.A."/>
        </authorList>
    </citation>
    <scope>NUCLEOTIDE SEQUENCE [LARGE SCALE GENOMIC DNA]</scope>
    <source>
        <strain evidence="3">HF-Din03</strain>
    </source>
</reference>
<feature type="domain" description="GP-PDE" evidence="2">
    <location>
        <begin position="350"/>
        <end position="580"/>
    </location>
</feature>
<evidence type="ECO:0000256" key="1">
    <source>
        <dbReference type="SAM" id="Phobius"/>
    </source>
</evidence>
<dbReference type="PROSITE" id="PS51704">
    <property type="entry name" value="GP_PDE"/>
    <property type="match status" value="1"/>
</dbReference>
<evidence type="ECO:0000313" key="4">
    <source>
        <dbReference type="Proteomes" id="UP000565723"/>
    </source>
</evidence>
<name>A0A850LQ60_9RHOB</name>
<dbReference type="AlphaFoldDB" id="A0A850LQ60"/>
<dbReference type="PANTHER" id="PTHR46211">
    <property type="entry name" value="GLYCEROPHOSPHORYL DIESTER PHOSPHODIESTERASE"/>
    <property type="match status" value="1"/>
</dbReference>
<dbReference type="InterPro" id="IPR030395">
    <property type="entry name" value="GP_PDE_dom"/>
</dbReference>
<feature type="transmembrane region" description="Helical" evidence="1">
    <location>
        <begin position="264"/>
        <end position="290"/>
    </location>
</feature>
<organism evidence="3 4">
    <name type="scientific">Ruegeria pomeroyi</name>
    <dbReference type="NCBI Taxonomy" id="89184"/>
    <lineage>
        <taxon>Bacteria</taxon>
        <taxon>Pseudomonadati</taxon>
        <taxon>Pseudomonadota</taxon>
        <taxon>Alphaproteobacteria</taxon>
        <taxon>Rhodobacterales</taxon>
        <taxon>Roseobacteraceae</taxon>
        <taxon>Ruegeria</taxon>
    </lineage>
</organism>
<dbReference type="GO" id="GO:0006629">
    <property type="term" value="P:lipid metabolic process"/>
    <property type="evidence" value="ECO:0007669"/>
    <property type="project" value="InterPro"/>
</dbReference>
<evidence type="ECO:0000259" key="2">
    <source>
        <dbReference type="PROSITE" id="PS51704"/>
    </source>
</evidence>
<dbReference type="SUPFAM" id="SSF51695">
    <property type="entry name" value="PLC-like phosphodiesterases"/>
    <property type="match status" value="1"/>
</dbReference>